<gene>
    <name evidence="2" type="primary">mg599</name>
</gene>
<accession>G5CQ69</accession>
<name>G5CQ69_9VIRU</name>
<protein>
    <submittedName>
        <fullName evidence="2">Uncharacterized protein mg599</fullName>
    </submittedName>
</protein>
<dbReference type="OrthoDB" id="32249at10239"/>
<keyword evidence="1" id="KW-1133">Transmembrane helix</keyword>
<reference evidence="2" key="1">
    <citation type="journal article" date="2011" name="Proc. Natl. Acad. Sci. U.S.A.">
        <title>Distant Mimivirus relative with a larger genome highlights the fundamental features of Megaviridae.</title>
        <authorList>
            <person name="Arslan D."/>
            <person name="Legendre M."/>
            <person name="Seltzer V."/>
            <person name="Abergel C."/>
            <person name="Claverie J.M."/>
        </authorList>
    </citation>
    <scope>NUCLEOTIDE SEQUENCE [LARGE SCALE GENOMIC DNA]</scope>
</reference>
<organism evidence="2">
    <name type="scientific">Megavirus chiliensis</name>
    <dbReference type="NCBI Taxonomy" id="1094892"/>
    <lineage>
        <taxon>Viruses</taxon>
        <taxon>Varidnaviria</taxon>
        <taxon>Bamfordvirae</taxon>
        <taxon>Nucleocytoviricota</taxon>
        <taxon>Megaviricetes</taxon>
        <taxon>Imitervirales</taxon>
        <taxon>Mimiviridae</taxon>
        <taxon>Megamimivirinae</taxon>
        <taxon>Megavirus</taxon>
        <taxon>Megavirus chilense</taxon>
    </lineage>
</organism>
<keyword evidence="1" id="KW-0472">Membrane</keyword>
<keyword evidence="1" id="KW-0812">Transmembrane</keyword>
<dbReference type="KEGG" id="vg:11256754"/>
<evidence type="ECO:0000256" key="1">
    <source>
        <dbReference type="SAM" id="Phobius"/>
    </source>
</evidence>
<dbReference type="RefSeq" id="YP_004894650.1">
    <property type="nucleotide sequence ID" value="NC_016072.1"/>
</dbReference>
<evidence type="ECO:0000313" key="2">
    <source>
        <dbReference type="EMBL" id="AEQ33197.1"/>
    </source>
</evidence>
<dbReference type="GeneID" id="11256754"/>
<feature type="transmembrane region" description="Helical" evidence="1">
    <location>
        <begin position="5"/>
        <end position="23"/>
    </location>
</feature>
<sequence>MSSNIILMILIFIILAIVLYFFYQNIRSCKSTENYKKTKSMKNKSKNIKAQKTKKKVRFNDDIEYNIYSDKSSTDIMVSPYRTSDSICDTNKIDVDSILSQISSDSIMSNESSVSNGSLHDNNITNKVVPSNLPFENAEDLWHSSFGKPLLSQNEKNKFSEKIKQDHEEYEKCLGQFSKYQMDNNTIIKTDVTIDPFKKSDENKLKNMSVKDIYDRQVAGPQIKPKNIKKTNNHSTIYEDESEMNGGFIKGTQLHGFDGASDFKSAAFDNEF</sequence>
<dbReference type="EMBL" id="JN258408">
    <property type="protein sequence ID" value="AEQ33197.1"/>
    <property type="molecule type" value="Genomic_DNA"/>
</dbReference>
<proteinExistence type="predicted"/>